<gene>
    <name evidence="1" type="ORF">ALEPTO_LOCUS10580</name>
</gene>
<organism evidence="1 2">
    <name type="scientific">Ambispora leptoticha</name>
    <dbReference type="NCBI Taxonomy" id="144679"/>
    <lineage>
        <taxon>Eukaryota</taxon>
        <taxon>Fungi</taxon>
        <taxon>Fungi incertae sedis</taxon>
        <taxon>Mucoromycota</taxon>
        <taxon>Glomeromycotina</taxon>
        <taxon>Glomeromycetes</taxon>
        <taxon>Archaeosporales</taxon>
        <taxon>Ambisporaceae</taxon>
        <taxon>Ambispora</taxon>
    </lineage>
</organism>
<keyword evidence="2" id="KW-1185">Reference proteome</keyword>
<evidence type="ECO:0000313" key="2">
    <source>
        <dbReference type="Proteomes" id="UP000789508"/>
    </source>
</evidence>
<protein>
    <submittedName>
        <fullName evidence="1">7884_t:CDS:1</fullName>
    </submittedName>
</protein>
<dbReference type="Proteomes" id="UP000789508">
    <property type="component" value="Unassembled WGS sequence"/>
</dbReference>
<evidence type="ECO:0000313" key="1">
    <source>
        <dbReference type="EMBL" id="CAG8670599.1"/>
    </source>
</evidence>
<dbReference type="OrthoDB" id="8954335at2759"/>
<name>A0A9N9EAH5_9GLOM</name>
<dbReference type="AlphaFoldDB" id="A0A9N9EAH5"/>
<comment type="caution">
    <text evidence="1">The sequence shown here is derived from an EMBL/GenBank/DDBJ whole genome shotgun (WGS) entry which is preliminary data.</text>
</comment>
<dbReference type="EMBL" id="CAJVPS010012379">
    <property type="protein sequence ID" value="CAG8670599.1"/>
    <property type="molecule type" value="Genomic_DNA"/>
</dbReference>
<sequence>MGNAQSDEGERAAAEVISFIPIIGSVYQLTAAAVYAGKGDFDEANKRGIDGGIGVALDVVSLGTGAGSGMKAGGVLIKGGIKKGIKEGSKQVVKGVVKTIAHAGTAVAGKANVREFIRNSTHV</sequence>
<proteinExistence type="predicted"/>
<accession>A0A9N9EAH5</accession>
<reference evidence="1" key="1">
    <citation type="submission" date="2021-06" db="EMBL/GenBank/DDBJ databases">
        <authorList>
            <person name="Kallberg Y."/>
            <person name="Tangrot J."/>
            <person name="Rosling A."/>
        </authorList>
    </citation>
    <scope>NUCLEOTIDE SEQUENCE</scope>
    <source>
        <strain evidence="1">FL130A</strain>
    </source>
</reference>